<comment type="catalytic activity">
    <reaction evidence="14">
        <text>N-succinyl-(2S,6S)-2,6-diaminopimelate + H2O = (2S,6S)-2,6-diaminopimelate + succinate</text>
        <dbReference type="Rhea" id="RHEA:22608"/>
        <dbReference type="ChEBI" id="CHEBI:15377"/>
        <dbReference type="ChEBI" id="CHEBI:30031"/>
        <dbReference type="ChEBI" id="CHEBI:57609"/>
        <dbReference type="ChEBI" id="CHEBI:58087"/>
        <dbReference type="EC" id="3.5.1.18"/>
    </reaction>
</comment>
<dbReference type="InterPro" id="IPR001261">
    <property type="entry name" value="ArgE/DapE_CS"/>
</dbReference>
<evidence type="ECO:0000259" key="15">
    <source>
        <dbReference type="Pfam" id="PF07687"/>
    </source>
</evidence>
<dbReference type="PROSITE" id="PS00758">
    <property type="entry name" value="ARGE_DAPE_CPG2_1"/>
    <property type="match status" value="1"/>
</dbReference>
<dbReference type="RefSeq" id="WP_119484021.1">
    <property type="nucleotide sequence ID" value="NZ_QYJN01000001.1"/>
</dbReference>
<evidence type="ECO:0000256" key="4">
    <source>
        <dbReference type="ARBA" id="ARBA00006247"/>
    </source>
</evidence>
<dbReference type="Proteomes" id="UP000265541">
    <property type="component" value="Unassembled WGS sequence"/>
</dbReference>
<evidence type="ECO:0000256" key="6">
    <source>
        <dbReference type="ARBA" id="ARBA00016853"/>
    </source>
</evidence>
<evidence type="ECO:0000256" key="3">
    <source>
        <dbReference type="ARBA" id="ARBA00005130"/>
    </source>
</evidence>
<keyword evidence="12" id="KW-0457">Lysine biosynthesis</keyword>
<dbReference type="NCBIfam" id="NF006365">
    <property type="entry name" value="PRK08588.1"/>
    <property type="match status" value="1"/>
</dbReference>
<dbReference type="InterPro" id="IPR036264">
    <property type="entry name" value="Bact_exopeptidase_dim_dom"/>
</dbReference>
<evidence type="ECO:0000256" key="2">
    <source>
        <dbReference type="ARBA" id="ARBA00001947"/>
    </source>
</evidence>
<evidence type="ECO:0000256" key="10">
    <source>
        <dbReference type="ARBA" id="ARBA00022833"/>
    </source>
</evidence>
<dbReference type="GO" id="GO:0019877">
    <property type="term" value="P:diaminopimelate biosynthetic process"/>
    <property type="evidence" value="ECO:0007669"/>
    <property type="project" value="UniProtKB-KW"/>
</dbReference>
<dbReference type="InterPro" id="IPR011650">
    <property type="entry name" value="Peptidase_M20_dimer"/>
</dbReference>
<comment type="caution">
    <text evidence="16">The sequence shown here is derived from an EMBL/GenBank/DDBJ whole genome shotgun (WGS) entry which is preliminary data.</text>
</comment>
<dbReference type="EMBL" id="QYJN01000001">
    <property type="protein sequence ID" value="RIP37207.1"/>
    <property type="molecule type" value="Genomic_DNA"/>
</dbReference>
<proteinExistence type="inferred from homology"/>
<dbReference type="SUPFAM" id="SSF55031">
    <property type="entry name" value="Bacterial exopeptidase dimerisation domain"/>
    <property type="match status" value="1"/>
</dbReference>
<comment type="similarity">
    <text evidence="4">Belongs to the peptidase M20A family.</text>
</comment>
<evidence type="ECO:0000313" key="17">
    <source>
        <dbReference type="Proteomes" id="UP000265541"/>
    </source>
</evidence>
<protein>
    <recommendedName>
        <fullName evidence="6">Probable succinyl-diaminopimelate desuccinylase</fullName>
        <ecNumber evidence="5">3.5.1.18</ecNumber>
    </recommendedName>
</protein>
<evidence type="ECO:0000256" key="8">
    <source>
        <dbReference type="ARBA" id="ARBA00022723"/>
    </source>
</evidence>
<keyword evidence="10" id="KW-0862">Zinc</keyword>
<keyword evidence="7" id="KW-0028">Amino-acid biosynthesis</keyword>
<dbReference type="InterPro" id="IPR050072">
    <property type="entry name" value="Peptidase_M20A"/>
</dbReference>
<dbReference type="NCBIfam" id="TIGR01910">
    <property type="entry name" value="DapE-ArgE"/>
    <property type="match status" value="1"/>
</dbReference>
<comment type="cofactor">
    <cofactor evidence="1">
        <name>Co(2+)</name>
        <dbReference type="ChEBI" id="CHEBI:48828"/>
    </cofactor>
</comment>
<accession>A0A3A0W678</accession>
<keyword evidence="13" id="KW-0170">Cobalt</keyword>
<dbReference type="GO" id="GO:0009089">
    <property type="term" value="P:lysine biosynthetic process via diaminopimelate"/>
    <property type="evidence" value="ECO:0007669"/>
    <property type="project" value="UniProtKB-UniPathway"/>
</dbReference>
<feature type="domain" description="Peptidase M20 dimerisation" evidence="15">
    <location>
        <begin position="173"/>
        <end position="278"/>
    </location>
</feature>
<dbReference type="PANTHER" id="PTHR43808:SF8">
    <property type="entry name" value="PEPTIDASE M20 DIMERISATION DOMAIN-CONTAINING PROTEIN"/>
    <property type="match status" value="1"/>
</dbReference>
<dbReference type="Pfam" id="PF01546">
    <property type="entry name" value="Peptidase_M20"/>
    <property type="match status" value="1"/>
</dbReference>
<organism evidence="16 17">
    <name type="scientific">Staphylococcus gallinarum</name>
    <dbReference type="NCBI Taxonomy" id="1293"/>
    <lineage>
        <taxon>Bacteria</taxon>
        <taxon>Bacillati</taxon>
        <taxon>Bacillota</taxon>
        <taxon>Bacilli</taxon>
        <taxon>Bacillales</taxon>
        <taxon>Staphylococcaceae</taxon>
        <taxon>Staphylococcus</taxon>
    </lineage>
</organism>
<dbReference type="InterPro" id="IPR010182">
    <property type="entry name" value="ArgE/DapE"/>
</dbReference>
<dbReference type="SUPFAM" id="SSF53187">
    <property type="entry name" value="Zn-dependent exopeptidases"/>
    <property type="match status" value="1"/>
</dbReference>
<dbReference type="Gene3D" id="3.40.630.10">
    <property type="entry name" value="Zn peptidases"/>
    <property type="match status" value="1"/>
</dbReference>
<evidence type="ECO:0000313" key="16">
    <source>
        <dbReference type="EMBL" id="RIP37207.1"/>
    </source>
</evidence>
<dbReference type="CDD" id="cd08659">
    <property type="entry name" value="M20_ArgE_DapE-like"/>
    <property type="match status" value="1"/>
</dbReference>
<dbReference type="PANTHER" id="PTHR43808">
    <property type="entry name" value="ACETYLORNITHINE DEACETYLASE"/>
    <property type="match status" value="1"/>
</dbReference>
<comment type="cofactor">
    <cofactor evidence="2">
        <name>Zn(2+)</name>
        <dbReference type="ChEBI" id="CHEBI:29105"/>
    </cofactor>
</comment>
<evidence type="ECO:0000256" key="5">
    <source>
        <dbReference type="ARBA" id="ARBA00011921"/>
    </source>
</evidence>
<evidence type="ECO:0000256" key="1">
    <source>
        <dbReference type="ARBA" id="ARBA00001941"/>
    </source>
</evidence>
<dbReference type="GO" id="GO:0009014">
    <property type="term" value="F:succinyl-diaminopimelate desuccinylase activity"/>
    <property type="evidence" value="ECO:0007669"/>
    <property type="project" value="UniProtKB-EC"/>
</dbReference>
<dbReference type="Gene3D" id="3.30.70.360">
    <property type="match status" value="1"/>
</dbReference>
<gene>
    <name evidence="16" type="ORF">BUZ14_01270</name>
</gene>
<dbReference type="EC" id="3.5.1.18" evidence="5"/>
<dbReference type="GO" id="GO:0046872">
    <property type="term" value="F:metal ion binding"/>
    <property type="evidence" value="ECO:0007669"/>
    <property type="project" value="UniProtKB-KW"/>
</dbReference>
<dbReference type="AlphaFoldDB" id="A0A3A0W678"/>
<reference evidence="16 17" key="1">
    <citation type="journal article" date="2016" name="Front. Microbiol.">
        <title>Comprehensive Phylogenetic Analysis of Bovine Non-aureus Staphylococci Species Based on Whole-Genome Sequencing.</title>
        <authorList>
            <person name="Naushad S."/>
            <person name="Barkema H.W."/>
            <person name="Luby C."/>
            <person name="Condas L.A."/>
            <person name="Nobrega D.B."/>
            <person name="Carson D.A."/>
            <person name="De Buck J."/>
        </authorList>
    </citation>
    <scope>NUCLEOTIDE SEQUENCE [LARGE SCALE GENOMIC DNA]</scope>
    <source>
        <strain evidence="16 17">SNUC 4781</strain>
    </source>
</reference>
<dbReference type="Pfam" id="PF07687">
    <property type="entry name" value="M20_dimer"/>
    <property type="match status" value="1"/>
</dbReference>
<sequence length="385" mass="42671">MGKLTDAEIVKILSDLISIKSVNDHEIEVCYYLKDLLAAHGITSKIIQLSETRANLVAEIGEDGPVLGISGHMDVVSEGDALKWRYDPYVMTEVDGKLYGRGTADMKSGLAALVISMIHIHEAGTLTYGRIRLLATAGEEIVGEGAKAFHQQGYMDDVCALVIAEPSEDRIIYAHKGSMDIRVTSKGKAAHSSMPHLGFNAIKPLIQFVYNLDEGFKDFTQTNRLLGPPIMNATIFKGGNQVNSLPEYAETEFNIRTIPEHDNSQFISYFKRILHKIESPDTQITIDTYMSRPPVFTTGNNSLVKMAQTFGKQYLNTQVEAQASPGVTDAADLLVDKDEHFPFIMFGPGNVSQAHQVDEHVDKSTYLSFVKLFSEMFPTYLQNLK</sequence>
<dbReference type="OrthoDB" id="9792335at2"/>
<evidence type="ECO:0000256" key="12">
    <source>
        <dbReference type="ARBA" id="ARBA00023154"/>
    </source>
</evidence>
<evidence type="ECO:0000256" key="9">
    <source>
        <dbReference type="ARBA" id="ARBA00022801"/>
    </source>
</evidence>
<evidence type="ECO:0000256" key="7">
    <source>
        <dbReference type="ARBA" id="ARBA00022605"/>
    </source>
</evidence>
<dbReference type="InterPro" id="IPR002933">
    <property type="entry name" value="Peptidase_M20"/>
</dbReference>
<evidence type="ECO:0000256" key="14">
    <source>
        <dbReference type="ARBA" id="ARBA00051301"/>
    </source>
</evidence>
<comment type="pathway">
    <text evidence="3">Amino-acid biosynthesis; L-lysine biosynthesis via DAP pathway; LL-2,6-diaminopimelate from (S)-tetrahydrodipicolinate (succinylase route): step 3/3.</text>
</comment>
<keyword evidence="11" id="KW-0220">Diaminopimelate biosynthesis</keyword>
<name>A0A3A0W678_STAGA</name>
<evidence type="ECO:0000256" key="13">
    <source>
        <dbReference type="ARBA" id="ARBA00023285"/>
    </source>
</evidence>
<dbReference type="UniPathway" id="UPA00034">
    <property type="reaction ID" value="UER00021"/>
</dbReference>
<keyword evidence="8" id="KW-0479">Metal-binding</keyword>
<evidence type="ECO:0000256" key="11">
    <source>
        <dbReference type="ARBA" id="ARBA00022915"/>
    </source>
</evidence>
<keyword evidence="9" id="KW-0378">Hydrolase</keyword>